<sequence length="383" mass="42459">MPRTLPWLANGSSASRQKRQPAPSTASEDAVNAQATPKRTRRAPATSDDDDLDFNTTGVSTPDRRARLKPTKTPSTSPPPAPPDQEPMREGYSADDVYMMVEDEFLSTAQLYTSHLHRAEYQRLKKLAKLRETEEVSRPTNVMRDFGLLYRTKPLASKATELKRSDSDDEPWVGNPALAGLMDSPRKQQVLLRRQDTRTANSSRLERRRSDLQTASSKPVQSASIKRDASPLASHSTIPNSRIPPVQADEDDYDDDDLDGPCQGPSKITHSTVVKQKFTTKELEKPAKSSIMAEFAKKSAIPETADDGRDQPLSRERSNGKAGHGKLASTLSNIARSGLPGKKESADEVIAKRRARVRERERRQQKSATADDTTSMEIPTFLI</sequence>
<gene>
    <name evidence="2" type="ORF">C1H76_7986</name>
</gene>
<reference evidence="2 3" key="1">
    <citation type="submission" date="2018-02" db="EMBL/GenBank/DDBJ databases">
        <title>Draft genome sequences of Elsinoe sp., causing black scab on jojoba.</title>
        <authorList>
            <person name="Stodart B."/>
            <person name="Jeffress S."/>
            <person name="Ash G."/>
            <person name="Arun Chinnappa K."/>
        </authorList>
    </citation>
    <scope>NUCLEOTIDE SEQUENCE [LARGE SCALE GENOMIC DNA]</scope>
    <source>
        <strain evidence="2 3">Hillstone_2</strain>
    </source>
</reference>
<organism evidence="2 3">
    <name type="scientific">Elsinoe australis</name>
    <dbReference type="NCBI Taxonomy" id="40998"/>
    <lineage>
        <taxon>Eukaryota</taxon>
        <taxon>Fungi</taxon>
        <taxon>Dikarya</taxon>
        <taxon>Ascomycota</taxon>
        <taxon>Pezizomycotina</taxon>
        <taxon>Dothideomycetes</taxon>
        <taxon>Dothideomycetidae</taxon>
        <taxon>Myriangiales</taxon>
        <taxon>Elsinoaceae</taxon>
        <taxon>Elsinoe</taxon>
    </lineage>
</organism>
<feature type="compositionally biased region" description="Basic and acidic residues" evidence="1">
    <location>
        <begin position="306"/>
        <end position="319"/>
    </location>
</feature>
<dbReference type="AlphaFoldDB" id="A0A4U7ANT1"/>
<evidence type="ECO:0000256" key="1">
    <source>
        <dbReference type="SAM" id="MobiDB-lite"/>
    </source>
</evidence>
<feature type="compositionally biased region" description="Basic and acidic residues" evidence="1">
    <location>
        <begin position="341"/>
        <end position="351"/>
    </location>
</feature>
<name>A0A4U7ANT1_9PEZI</name>
<accession>A0A4U7ANT1</accession>
<feature type="region of interest" description="Disordered" evidence="1">
    <location>
        <begin position="1"/>
        <end position="95"/>
    </location>
</feature>
<feature type="compositionally biased region" description="Pro residues" evidence="1">
    <location>
        <begin position="76"/>
        <end position="85"/>
    </location>
</feature>
<comment type="caution">
    <text evidence="2">The sequence shown here is derived from an EMBL/GenBank/DDBJ whole genome shotgun (WGS) entry which is preliminary data.</text>
</comment>
<feature type="compositionally biased region" description="Polar residues" evidence="1">
    <location>
        <begin position="212"/>
        <end position="224"/>
    </location>
</feature>
<dbReference type="Proteomes" id="UP000308133">
    <property type="component" value="Unassembled WGS sequence"/>
</dbReference>
<evidence type="ECO:0000313" key="2">
    <source>
        <dbReference type="EMBL" id="TKX19788.1"/>
    </source>
</evidence>
<protein>
    <submittedName>
        <fullName evidence="2">Uncharacterized protein</fullName>
    </submittedName>
</protein>
<feature type="compositionally biased region" description="Polar residues" evidence="1">
    <location>
        <begin position="22"/>
        <end position="37"/>
    </location>
</feature>
<proteinExistence type="predicted"/>
<feature type="region of interest" description="Disordered" evidence="1">
    <location>
        <begin position="158"/>
        <end position="383"/>
    </location>
</feature>
<dbReference type="EMBL" id="PTQR01000106">
    <property type="protein sequence ID" value="TKX19788.1"/>
    <property type="molecule type" value="Genomic_DNA"/>
</dbReference>
<feature type="compositionally biased region" description="Acidic residues" evidence="1">
    <location>
        <begin position="248"/>
        <end position="259"/>
    </location>
</feature>
<feature type="compositionally biased region" description="Polar residues" evidence="1">
    <location>
        <begin position="367"/>
        <end position="377"/>
    </location>
</feature>
<evidence type="ECO:0000313" key="3">
    <source>
        <dbReference type="Proteomes" id="UP000308133"/>
    </source>
</evidence>